<dbReference type="GO" id="GO:0016757">
    <property type="term" value="F:glycosyltransferase activity"/>
    <property type="evidence" value="ECO:0007669"/>
    <property type="project" value="InterPro"/>
</dbReference>
<keyword evidence="3" id="KW-1185">Reference proteome</keyword>
<dbReference type="Pfam" id="PF00534">
    <property type="entry name" value="Glycos_transf_1"/>
    <property type="match status" value="1"/>
</dbReference>
<protein>
    <submittedName>
        <fullName evidence="2">Glycosyltransferase</fullName>
    </submittedName>
</protein>
<accession>A0A850TBE6</accession>
<reference evidence="2 3" key="1">
    <citation type="submission" date="2020-06" db="EMBL/GenBank/DDBJ databases">
        <title>High-quality draft genome of sulfate reducer Desulfobacter latus type strain AcrS2 isolated from marine sediment.</title>
        <authorList>
            <person name="Hoppe M."/>
            <person name="Larsen C.K."/>
            <person name="Marshall I.P.G."/>
            <person name="Schramm A."/>
            <person name="Marietou A.G."/>
        </authorList>
    </citation>
    <scope>NUCLEOTIDE SEQUENCE [LARGE SCALE GENOMIC DNA]</scope>
    <source>
        <strain evidence="2 3">AcRS2</strain>
    </source>
</reference>
<dbReference type="EMBL" id="JACADJ010000107">
    <property type="protein sequence ID" value="NWH06755.1"/>
    <property type="molecule type" value="Genomic_DNA"/>
</dbReference>
<feature type="domain" description="Glycosyl transferase family 1" evidence="1">
    <location>
        <begin position="163"/>
        <end position="205"/>
    </location>
</feature>
<evidence type="ECO:0000313" key="2">
    <source>
        <dbReference type="EMBL" id="NWH06755.1"/>
    </source>
</evidence>
<organism evidence="2 3">
    <name type="scientific">Desulfobacter latus</name>
    <dbReference type="NCBI Taxonomy" id="2292"/>
    <lineage>
        <taxon>Bacteria</taxon>
        <taxon>Pseudomonadati</taxon>
        <taxon>Thermodesulfobacteriota</taxon>
        <taxon>Desulfobacteria</taxon>
        <taxon>Desulfobacterales</taxon>
        <taxon>Desulfobacteraceae</taxon>
        <taxon>Desulfobacter</taxon>
    </lineage>
</organism>
<dbReference type="AlphaFoldDB" id="A0A850TBE6"/>
<comment type="caution">
    <text evidence="2">The sequence shown here is derived from an EMBL/GenBank/DDBJ whole genome shotgun (WGS) entry which is preliminary data.</text>
</comment>
<keyword evidence="2" id="KW-0808">Transferase</keyword>
<dbReference type="SUPFAM" id="SSF53756">
    <property type="entry name" value="UDP-Glycosyltransferase/glycogen phosphorylase"/>
    <property type="match status" value="1"/>
</dbReference>
<dbReference type="Gene3D" id="3.40.50.2000">
    <property type="entry name" value="Glycogen Phosphorylase B"/>
    <property type="match status" value="1"/>
</dbReference>
<dbReference type="RefSeq" id="WP_178368207.1">
    <property type="nucleotide sequence ID" value="NZ_JACADJ010000107.1"/>
</dbReference>
<name>A0A850TBE6_9BACT</name>
<gene>
    <name evidence="2" type="ORF">HXW94_17515</name>
</gene>
<evidence type="ECO:0000259" key="1">
    <source>
        <dbReference type="Pfam" id="PF00534"/>
    </source>
</evidence>
<sequence>MDVSIPKVNIVPSEGRGWIIGRIINELSVHNGWTVGDIDNNADINYFINYHATNFLGNSWPKTFTAAWFTHPETPEFFNVARRIDIRVCHALKYAQVIDGHVIPPGIDPVFVPHLRLGVVGRNYPSGRKGEFLLQKLKQLDFVDIVFPPPLQSKDSEVAWLESLHIFYGTLDALLVTSLLEGGPIPAAEATACGIPVIAPSTVGNLSSLDVVDYKVGNFEDLCRVLQKFVQPKFERASIVSEWTWEHFAIKNKKLFTEQYVKLVSKKAMIDV</sequence>
<proteinExistence type="predicted"/>
<dbReference type="Proteomes" id="UP000553343">
    <property type="component" value="Unassembled WGS sequence"/>
</dbReference>
<dbReference type="InterPro" id="IPR001296">
    <property type="entry name" value="Glyco_trans_1"/>
</dbReference>
<evidence type="ECO:0000313" key="3">
    <source>
        <dbReference type="Proteomes" id="UP000553343"/>
    </source>
</evidence>